<evidence type="ECO:0000313" key="3">
    <source>
        <dbReference type="Proteomes" id="UP001208570"/>
    </source>
</evidence>
<feature type="transmembrane region" description="Helical" evidence="1">
    <location>
        <begin position="118"/>
        <end position="138"/>
    </location>
</feature>
<dbReference type="PANTHER" id="PTHR38640:SF1">
    <property type="entry name" value="GEO09659P1"/>
    <property type="match status" value="1"/>
</dbReference>
<proteinExistence type="predicted"/>
<keyword evidence="3" id="KW-1185">Reference proteome</keyword>
<keyword evidence="1" id="KW-0472">Membrane</keyword>
<evidence type="ECO:0000256" key="1">
    <source>
        <dbReference type="SAM" id="Phobius"/>
    </source>
</evidence>
<accession>A0AAD9JBI2</accession>
<organism evidence="2 3">
    <name type="scientific">Paralvinella palmiformis</name>
    <dbReference type="NCBI Taxonomy" id="53620"/>
    <lineage>
        <taxon>Eukaryota</taxon>
        <taxon>Metazoa</taxon>
        <taxon>Spiralia</taxon>
        <taxon>Lophotrochozoa</taxon>
        <taxon>Annelida</taxon>
        <taxon>Polychaeta</taxon>
        <taxon>Sedentaria</taxon>
        <taxon>Canalipalpata</taxon>
        <taxon>Terebellida</taxon>
        <taxon>Terebelliformia</taxon>
        <taxon>Alvinellidae</taxon>
        <taxon>Paralvinella</taxon>
    </lineage>
</organism>
<sequence length="150" mass="16720">MATSGSKAVEGQKMSMTDLFFRYIPLAGSASALAFSLNVMNPTFFRSVFSPNELLVANSLWFNAHLGIGLYLYGRRHMRQGTTYQRVLFSVFGTVLFNFGSVLFWATTRALILKNDVLRSLFGIGTGIAMLFIGKEYLDFIDGSMSKELD</sequence>
<reference evidence="2" key="1">
    <citation type="journal article" date="2023" name="Mol. Biol. Evol.">
        <title>Third-Generation Sequencing Reveals the Adaptive Role of the Epigenome in Three Deep-Sea Polychaetes.</title>
        <authorList>
            <person name="Perez M."/>
            <person name="Aroh O."/>
            <person name="Sun Y."/>
            <person name="Lan Y."/>
            <person name="Juniper S.K."/>
            <person name="Young C.R."/>
            <person name="Angers B."/>
            <person name="Qian P.Y."/>
        </authorList>
    </citation>
    <scope>NUCLEOTIDE SEQUENCE</scope>
    <source>
        <strain evidence="2">P08H-3</strain>
    </source>
</reference>
<keyword evidence="1" id="KW-1133">Transmembrane helix</keyword>
<name>A0AAD9JBI2_9ANNE</name>
<gene>
    <name evidence="2" type="ORF">LSH36_421g02010</name>
</gene>
<dbReference type="Proteomes" id="UP001208570">
    <property type="component" value="Unassembled WGS sequence"/>
</dbReference>
<feature type="transmembrane region" description="Helical" evidence="1">
    <location>
        <begin position="20"/>
        <end position="40"/>
    </location>
</feature>
<feature type="transmembrane region" description="Helical" evidence="1">
    <location>
        <begin position="86"/>
        <end position="106"/>
    </location>
</feature>
<evidence type="ECO:0000313" key="2">
    <source>
        <dbReference type="EMBL" id="KAK2150147.1"/>
    </source>
</evidence>
<keyword evidence="1" id="KW-0812">Transmembrane</keyword>
<comment type="caution">
    <text evidence="2">The sequence shown here is derived from an EMBL/GenBank/DDBJ whole genome shotgun (WGS) entry which is preliminary data.</text>
</comment>
<dbReference type="AlphaFoldDB" id="A0AAD9JBI2"/>
<dbReference type="PANTHER" id="PTHR38640">
    <property type="entry name" value="GEO09659P1"/>
    <property type="match status" value="1"/>
</dbReference>
<feature type="transmembrane region" description="Helical" evidence="1">
    <location>
        <begin position="55"/>
        <end position="74"/>
    </location>
</feature>
<dbReference type="EMBL" id="JAODUP010000421">
    <property type="protein sequence ID" value="KAK2150147.1"/>
    <property type="molecule type" value="Genomic_DNA"/>
</dbReference>
<protein>
    <submittedName>
        <fullName evidence="2">Uncharacterized protein</fullName>
    </submittedName>
</protein>